<dbReference type="Gene3D" id="2.180.10.10">
    <property type="entry name" value="RHS repeat-associated core"/>
    <property type="match status" value="3"/>
</dbReference>
<keyword evidence="2" id="KW-0106">Calcium</keyword>
<evidence type="ECO:0000256" key="1">
    <source>
        <dbReference type="ARBA" id="ARBA00022729"/>
    </source>
</evidence>
<dbReference type="InterPro" id="IPR022385">
    <property type="entry name" value="Rhs_assc_core"/>
</dbReference>
<proteinExistence type="predicted"/>
<dbReference type="InterPro" id="IPR014914">
    <property type="entry name" value="RES_dom"/>
</dbReference>
<dbReference type="InterPro" id="IPR045619">
    <property type="entry name" value="DUF6443"/>
</dbReference>
<feature type="region of interest" description="Disordered" evidence="3">
    <location>
        <begin position="915"/>
        <end position="938"/>
    </location>
</feature>
<protein>
    <recommendedName>
        <fullName evidence="4">RES domain-containing protein</fullName>
    </recommendedName>
</protein>
<dbReference type="EMBL" id="CP029463">
    <property type="protein sequence ID" value="AWM15208.1"/>
    <property type="molecule type" value="Genomic_DNA"/>
</dbReference>
<dbReference type="Pfam" id="PF20041">
    <property type="entry name" value="DUF6443"/>
    <property type="match status" value="1"/>
</dbReference>
<keyword evidence="6" id="KW-1185">Reference proteome</keyword>
<evidence type="ECO:0000313" key="5">
    <source>
        <dbReference type="EMBL" id="AWM15208.1"/>
    </source>
</evidence>
<keyword evidence="1" id="KW-0732">Signal</keyword>
<dbReference type="InterPro" id="IPR003367">
    <property type="entry name" value="Thrombospondin_3-like_rpt"/>
</dbReference>
<dbReference type="GO" id="GO:0007155">
    <property type="term" value="P:cell adhesion"/>
    <property type="evidence" value="ECO:0007669"/>
    <property type="project" value="InterPro"/>
</dbReference>
<feature type="domain" description="RES" evidence="4">
    <location>
        <begin position="3761"/>
        <end position="3877"/>
    </location>
</feature>
<organism evidence="5 6">
    <name type="scientific">Flavobacterium sediminis</name>
    <dbReference type="NCBI Taxonomy" id="2201181"/>
    <lineage>
        <taxon>Bacteria</taxon>
        <taxon>Pseudomonadati</taxon>
        <taxon>Bacteroidota</taxon>
        <taxon>Flavobacteriia</taxon>
        <taxon>Flavobacteriales</taxon>
        <taxon>Flavobacteriaceae</taxon>
        <taxon>Flavobacterium</taxon>
    </lineage>
</organism>
<reference evidence="5 6" key="1">
    <citation type="submission" date="2018-05" db="EMBL/GenBank/DDBJ databases">
        <title>Flavobacterium sp. MEBiC07310.</title>
        <authorList>
            <person name="Baek K."/>
        </authorList>
    </citation>
    <scope>NUCLEOTIDE SEQUENCE [LARGE SCALE GENOMIC DNA]</scope>
    <source>
        <strain evidence="5 6">MEBiC07310</strain>
    </source>
</reference>
<name>A0A2U8QYM8_9FLAO</name>
<dbReference type="InterPro" id="IPR028974">
    <property type="entry name" value="TSP_type-3_rpt"/>
</dbReference>
<feature type="region of interest" description="Disordered" evidence="3">
    <location>
        <begin position="2259"/>
        <end position="2285"/>
    </location>
</feature>
<evidence type="ECO:0000313" key="6">
    <source>
        <dbReference type="Proteomes" id="UP000245429"/>
    </source>
</evidence>
<dbReference type="Pfam" id="PF02412">
    <property type="entry name" value="TSP_3"/>
    <property type="match status" value="2"/>
</dbReference>
<dbReference type="Pfam" id="PF08808">
    <property type="entry name" value="RES"/>
    <property type="match status" value="1"/>
</dbReference>
<dbReference type="Proteomes" id="UP000245429">
    <property type="component" value="Chromosome"/>
</dbReference>
<feature type="compositionally biased region" description="Acidic residues" evidence="3">
    <location>
        <begin position="922"/>
        <end position="932"/>
    </location>
</feature>
<dbReference type="OrthoDB" id="2972467at2"/>
<gene>
    <name evidence="5" type="ORF">DI487_00005</name>
</gene>
<accession>A0A2U8QYM8</accession>
<dbReference type="SMART" id="SM00953">
    <property type="entry name" value="RES"/>
    <property type="match status" value="1"/>
</dbReference>
<dbReference type="SUPFAM" id="SSF103647">
    <property type="entry name" value="TSP type-3 repeat"/>
    <property type="match status" value="2"/>
</dbReference>
<dbReference type="GO" id="GO:0005509">
    <property type="term" value="F:calcium ion binding"/>
    <property type="evidence" value="ECO:0007669"/>
    <property type="project" value="InterPro"/>
</dbReference>
<dbReference type="NCBIfam" id="TIGR03696">
    <property type="entry name" value="Rhs_assc_core"/>
    <property type="match status" value="1"/>
</dbReference>
<dbReference type="PANTHER" id="PTHR10199">
    <property type="entry name" value="THROMBOSPONDIN"/>
    <property type="match status" value="1"/>
</dbReference>
<dbReference type="KEGG" id="fse:DI487_00005"/>
<sequence length="3877" mass="434918">MKKIFSVLTVLFLLTGFFSFGQEKVYIESTILTESSLQQAATLSVEDDKFNDLEQNYTSTSPADLGYAYKDPATYVHFGFQDDTANSVKFASVYSCELTLDITRYNLDGTSFVEDNQELTIVHNNVSDDIQYNDYAKVKLPNTHKAEIYIESIIYKDVNGNVISSFSNTLNSTYLKLTFEADRYYNIGSTVLNVTHNLIEYGPTGENNLGFNTVSGNADEVEIVWNIDGAGNPPVEYELEWTWIDNYDEPYYFNNGANAVFLTETDFLRNSTRIQTKETSFRIPLIYNKGFLVYRVRPIGRFLDDLSKNYYGSWTTFQPETYQTVQDWGNYLEIDQEHENGELNWQYQASYAEDGKKKDVVSYFDGSLRNRQTVTKTNTNNQTIVGEVIYDNQGRPAIEVLPTPVGVTGIQHFDLLNKKQDNTTIYTHNDFDWEDPNELVLSCDPQLVEGMGTDSGASKYYSGNNDLENNHQDFVPDAQNYPFSQIEYTPDNTGRIRRKGGVGLTHQIGNGHDMKYFYLTPAQEELNRLFGYKVGDFKHYKKNMVIDPNGQVSISYLDPQGRTIATALAGETAGSLLQLDGVLDGTLATNLLGNNAIYASGLNGVLYDGIRLNSQIGIAKDGNTVFDYIFTNQNNGLFTSDCESKTYPFVYDWSVSLMDDCGNERMEGTLSAQIGTEDISGTSSGTPTFHPTDLEANGLTVGSYTLNKNLKINQDALDTYADDYIARLSEENGVCYPNLNFDTGAGIVDCNVSCLGCELSLGERYLSSEDYAEFETLINITEFNQTPEDFATYEEYLTAYYAYLNSTDYAEQFVLGNVSGREAYVNLMMQQYVLENLEILFSDYDFSYSGTDLVVTPSASSTTQAEIIVAESQLQNEFLALLKTCRDLCDQPLDACSVNYQLLLADVSPTGQYGGLDKFSDGGEEADDDTTGEEGTATQTDYNSLSVFDEYNGLIYEGIDGTSGYTTASWRFPLTPYADEYGVEAYIEVEETDDGGYEPPILPGVVVVDGKVKPEELAYIDDFLNNYWQPSWANSLVPYHPEYHYYKYFLAICDQIYPFSTGVNSDTYDEILRNYTTFADAYASNEFHNLVSFEGAYSTQDPFYNIQYSTEALEEKTIRRNLMKEALLYNYDGFMLDNPSGISKNMHMLGTAYYTIMLSNGLAPNTASVYSILFTATGETKDPVTLLNDINSSSTITDYQKNRIWQTFRDNYISLKEKTKTVFSHIYAIQHNGYNDCIGNTENTDTFETLFRKYNSVLSPDFVDTVNNLYDNNYDRLLNLIQSVKSGATTITLNNPFESDVCQNSTLQYYLEKEKRFIPADYGYDSGVPDDVAAANSELDADSSYFLETGKCPLLFDIENLLNGLIDTNWNSYGLNLSSSLTDPESLHLYEMPYLATDLYVALGGNTTILTGNEVITGEQDSVDPELWNLTVGTGQAIVLDIKEPQNYYNPCDPSLTQSPSWSDYANGDFYITKFKEIYYVSGTNSTFRIIAEIERNNVTPSEDCPTEEIIIEGTTIAPIGDCQFDENGGDLTTSSETDAGSGCANKTRFERGLVRLMNELNTDGLLSSATAISLLDDSDPANVVTYGYEQGILPQILEDEDFVATWSSSANNYTINVNGIQTVLSLNSSFTALDKITSIQISNDLDISNNFLITLYYLNDSGEIIPISGTLSNLDFGCQCTERVYINQKNIDDFLPEFTNFLNDLWHYQIVNNGVVPQNFGDNYPFLSEMFHTYEGIFNFQNYIYDPTYDLGILFYLDKEQNCQIKIPIKEYIKGCKVYSTFPESITRFSHLEITSINEDGTFEFCMLVEHEAYNECIDCKGDCEKYPSEGDYYPADKLKVCGGGSCLLTECKFLYEAQSSLTALLQELINLSNVNDGYTSGSFNTLSQFLTNSPTGIYNYYEVENENGSQIGFTFGDESSCEVIFNIPTLSLSQVANMIGLEFDEYLNTFTVTVTDGKEDYIGTGTISCMEINECYQDILVPCETCIPDQIEPVACYEKWNEFLVGLGLNNGSLLKDVVAKSFTGQINFDDFEISTTEELLAAKFFCEARYGHISSDYLYYLHTFGLDDGQINATNQYGNGILTDIDNPLFLTLGEFGASKLNYGYSGTINAIDAYKNYIDQQILNPTGTTLTWVQFIDQIYTKENQICPPAPIVPDFSPIAFDVLTPCEVFNQNIQGTYNSQLLEDYFEEARQQFRTDYINAAMDNIHETFTKSGFDGEYQYTLYYYDQAGNLIQTVPPKGVNRIDNSTTTYPSTIDTGINDIRDDQPLADSASDGTTVPSHTMETKYKYNSLNQLVWQSTPDGGETRFAYDALGRIVASQNKKQQENVFTPQFTTVGSNLVVQGNNIIRNSGNTSWNISTYASTDNILFNDGYIERTISGNLSENEYVVLGVGFDNSPVETNVYNNIRYGLYVAGSARLYITYFNNDQQTVTTTVTPYYVNLGDRLKLERKEGKYYYYLNDTLIVIGSSSTSSYKIDYFPDSPAFVNVAFNRVNTGAFNIKIVPYNDIQNYSYTRYDGLGRIFEAGEFSTDQDVSIDDNGKLVYNSNSNWVPVDAVADDYPRNISDVFRQVTSTKYDDEAIEGTSAAYFTNYSGNSHKRVTGVLYYDNMTGTTAEEDYDNAIFYDYDVHGNVRELVNRINNAQLTDNQKIKRVLYDYDLISGNVNQVTYQPNTINEQFIHKYEYDADNRITQVLTSKDNVVWEKEANYLYYDHGPLARTVIGDKEVQGVDYVYTLQGWLKGVNSEEVGQTTDIGQDGLNVAQDAFGFALNYYSGDYTSRTSNDTPFVHSKGNGLEGNGDLFNGNIKEMVTSLIDENQNLLTSQYNYYTYDQLNRIKNMNSLAANGSSSTNSYSSSYSYDKNGNLTNLRRTLQNGTVMDDLSYNYPNPNGNNQLGNVDDSVSDTVNTTDIDDQDYGNYTYDEIGQLVRDNAEGLTIEWRVDGKVDRIRKDTGEVIEFEYDGLGNRLAKRVIDNGNTTTTYYERDAQGNVLAVYRLENDNSLFLEEHHIYGSNRLGIEQNEVALTNQTGKVNQQVQVTNLSVQKQVSVLTINPVTIPNLAGIEFYSSVYPNFESLKWLDQNSKINFFDEAGSKTESIHVSSHFKINDGINFSGGYRNLVTLHGEKFKDVNDGRYYNSIVKILVHQMGTEYVPVISIEKHSRNYNKYKIFKCRRWRCKKYTRWSYRTYLKTDSYVLRSENALPETEWDFDLELVLNGNKYVPKLTLNGNVFNVDDFVGNTNNTIINGDEDKGMSSRILPNTKYSTLGDVNVVYRDPNTSNAFYSFLPAQICDFTYSIDEHLKDIDDPAAENVFTFDETYTSQNNLITMNYVGLNNSTEGFIQSYCGPEALDSDGDGVVDADDNCPYTFNPVQEDEDGDGVGDVCDNCLLIANGVNEAGIAGIGNQLDTDGDGVGDACDNCITTPNYDQTDNDDDGVGDVCDNCPTMANANQTDANQNGVGDICEGFDQGVGEIGLVGTTLENYYRYVGDKRYELSNHLGNVLSVVTDRKLIKVDGNGDPLSATVFPDVLSYNDYYPFGSLIPDRHASSAAYRYGFQGQEKDDEIKGEGNSINYTFRMHDPRVGRFFAVDPLTGKFPELTPYQYASNSPIALKEIEGLEGDWYVLDLNEKTPQLKFNKTVDYWLIPNALEPDYITVEVPGPNNSYISYTFTVVGAGNKMHNGELGNGNYIGDFEKFKNDPIKAISSGEFVTDQEIMGDLVRDVAIALIFKRVLQSGKIGKSWQGKAYRYEKPDRVNGTWDVNKYNKAADHRYSKPGEAAVYAGVSAETAEAEISHYNALGGRVLVSKDVKLNNALDLTDSKVRKQLGVSLDDLTSDSYDITHQIGTYARENGYDGIIAPSARDNGGANVIIFGDIEN</sequence>
<evidence type="ECO:0000259" key="4">
    <source>
        <dbReference type="SMART" id="SM00953"/>
    </source>
</evidence>
<evidence type="ECO:0000256" key="2">
    <source>
        <dbReference type="ARBA" id="ARBA00022837"/>
    </source>
</evidence>
<evidence type="ECO:0000256" key="3">
    <source>
        <dbReference type="SAM" id="MobiDB-lite"/>
    </source>
</evidence>
<dbReference type="RefSeq" id="WP_109570546.1">
    <property type="nucleotide sequence ID" value="NZ_CP029463.1"/>
</dbReference>